<dbReference type="eggNOG" id="COG1214">
    <property type="taxonomic scope" value="Bacteria"/>
</dbReference>
<dbReference type="RefSeq" id="WP_014260666.1">
    <property type="nucleotide sequence ID" value="NC_016629.1"/>
</dbReference>
<protein>
    <submittedName>
        <fullName evidence="2">Universal protein YeaZ</fullName>
    </submittedName>
</protein>
<evidence type="ECO:0000313" key="2">
    <source>
        <dbReference type="EMBL" id="EGJ50973.1"/>
    </source>
</evidence>
<dbReference type="EMBL" id="CP003221">
    <property type="protein sequence ID" value="EGJ50973.1"/>
    <property type="molecule type" value="Genomic_DNA"/>
</dbReference>
<dbReference type="SUPFAM" id="SSF53067">
    <property type="entry name" value="Actin-like ATPase domain"/>
    <property type="match status" value="2"/>
</dbReference>
<keyword evidence="3" id="KW-1185">Reference proteome</keyword>
<dbReference type="InterPro" id="IPR022496">
    <property type="entry name" value="T6A_TsaB"/>
</dbReference>
<sequence>MHPNKQGLDTRPVLVLNTCEERLQIVLGSSERLFLHQEWIVPSRTMGVLGPAVEQALKLLELVPTDLAGMACVRGPGSFTGIRIALSTALGFQAGCGVPLAGLDYLPLLARSAAPLRQGTLTVLTYARKGLVYAQTFALPSCESLSDLAVLRPEQAAELIAALHPPSLCMGSALRRIPQLLELLDAQECEILPSVLDHPSAEALLSTALEAPYTVEPVVPLYVRASDAEDNLPTFARQRGLTPEEARRLLEELTETPRSSP</sequence>
<reference evidence="2 3" key="1">
    <citation type="journal article" date="2011" name="J. Bacteriol.">
        <title>Genome sequence of the mercury-methylating and pleomorphic Desulfovibrio africanus Strain Walvis Bay.</title>
        <authorList>
            <person name="Brown S.D."/>
            <person name="Wall J.D."/>
            <person name="Kucken A.M."/>
            <person name="Gilmour C.C."/>
            <person name="Podar M."/>
            <person name="Brandt C.C."/>
            <person name="Teshima H."/>
            <person name="Detter J.C."/>
            <person name="Han C.S."/>
            <person name="Land M.L."/>
            <person name="Lucas S."/>
            <person name="Han J."/>
            <person name="Pennacchio L."/>
            <person name="Nolan M."/>
            <person name="Pitluck S."/>
            <person name="Woyke T."/>
            <person name="Goodwin L."/>
            <person name="Palumbo A.V."/>
            <person name="Elias D.A."/>
        </authorList>
    </citation>
    <scope>NUCLEOTIDE SEQUENCE [LARGE SCALE GENOMIC DNA]</scope>
    <source>
        <strain evidence="2 3">Walvis Bay</strain>
    </source>
</reference>
<organism evidence="2 3">
    <name type="scientific">Desulfocurvibacter africanus subsp. africanus str. Walvis Bay</name>
    <dbReference type="NCBI Taxonomy" id="690850"/>
    <lineage>
        <taxon>Bacteria</taxon>
        <taxon>Pseudomonadati</taxon>
        <taxon>Thermodesulfobacteriota</taxon>
        <taxon>Desulfovibrionia</taxon>
        <taxon>Desulfovibrionales</taxon>
        <taxon>Desulfovibrionaceae</taxon>
        <taxon>Desulfocurvibacter</taxon>
    </lineage>
</organism>
<gene>
    <name evidence="2" type="ORF">Desaf_2656</name>
</gene>
<evidence type="ECO:0000259" key="1">
    <source>
        <dbReference type="Pfam" id="PF00814"/>
    </source>
</evidence>
<dbReference type="GO" id="GO:0002949">
    <property type="term" value="P:tRNA threonylcarbamoyladenosine modification"/>
    <property type="evidence" value="ECO:0007669"/>
    <property type="project" value="InterPro"/>
</dbReference>
<dbReference type="AlphaFoldDB" id="F3Z0G3"/>
<name>F3Z0G3_DESAF</name>
<dbReference type="HOGENOM" id="CLU_064886_3_0_7"/>
<dbReference type="NCBIfam" id="TIGR03725">
    <property type="entry name" value="T6A_YeaZ"/>
    <property type="match status" value="1"/>
</dbReference>
<dbReference type="InterPro" id="IPR000905">
    <property type="entry name" value="Gcp-like_dom"/>
</dbReference>
<proteinExistence type="predicted"/>
<dbReference type="InterPro" id="IPR043129">
    <property type="entry name" value="ATPase_NBD"/>
</dbReference>
<dbReference type="KEGG" id="daf:Desaf_2656"/>
<feature type="domain" description="Gcp-like" evidence="1">
    <location>
        <begin position="49"/>
        <end position="135"/>
    </location>
</feature>
<dbReference type="Pfam" id="PF00814">
    <property type="entry name" value="TsaD"/>
    <property type="match status" value="1"/>
</dbReference>
<accession>F3Z0G3</accession>
<dbReference type="Proteomes" id="UP000007844">
    <property type="component" value="Chromosome"/>
</dbReference>
<dbReference type="STRING" id="690850.Desaf_2656"/>
<dbReference type="Gene3D" id="3.30.420.40">
    <property type="match status" value="2"/>
</dbReference>
<evidence type="ECO:0000313" key="3">
    <source>
        <dbReference type="Proteomes" id="UP000007844"/>
    </source>
</evidence>